<feature type="transmembrane region" description="Helical" evidence="1">
    <location>
        <begin position="129"/>
        <end position="148"/>
    </location>
</feature>
<dbReference type="Proteomes" id="UP000650605">
    <property type="component" value="Unassembled WGS sequence"/>
</dbReference>
<feature type="transmembrane region" description="Helical" evidence="1">
    <location>
        <begin position="41"/>
        <end position="60"/>
    </location>
</feature>
<dbReference type="InterPro" id="IPR021529">
    <property type="entry name" value="DUF2798"/>
</dbReference>
<accession>A0A8I1LW70</accession>
<name>A0A8I1LW70_PAEPO</name>
<evidence type="ECO:0000313" key="2">
    <source>
        <dbReference type="EMBL" id="MBM0634497.1"/>
    </source>
</evidence>
<evidence type="ECO:0000256" key="1">
    <source>
        <dbReference type="SAM" id="Phobius"/>
    </source>
</evidence>
<dbReference type="Pfam" id="PF11391">
    <property type="entry name" value="DUF2798"/>
    <property type="match status" value="2"/>
</dbReference>
<proteinExistence type="predicted"/>
<feature type="transmembrane region" description="Helical" evidence="1">
    <location>
        <begin position="9"/>
        <end position="29"/>
    </location>
</feature>
<reference evidence="2" key="1">
    <citation type="submission" date="2020-12" db="EMBL/GenBank/DDBJ databases">
        <title>Paenibacillus polymyxa LMG 27872: a double-edged sword.</title>
        <authorList>
            <person name="Langendries S."/>
            <person name="Garcia Mendez S."/>
            <person name="Beirinckx S."/>
            <person name="Viaene T."/>
            <person name="Baeyen S."/>
            <person name="Goeminne G."/>
            <person name="Willems A."/>
            <person name="Debode J."/>
            <person name="Goormachtig S."/>
        </authorList>
    </citation>
    <scope>NUCLEOTIDE SEQUENCE</scope>
    <source>
        <strain evidence="2">LMG 27872</strain>
    </source>
</reference>
<dbReference type="AlphaFoldDB" id="A0A8I1LW70"/>
<keyword evidence="1" id="KW-0812">Transmembrane</keyword>
<sequence length="162" mass="18357">MPTTKKEDFYFGFMMCLGMVVFMTFYNLYTNDLIGTISLKVMFLQFILCFIIAFVLELFIVGPLAKKIAFSLPYDKSKKVFVILSLSCCMVIGMVLCMSLYGLGTAYFFNGLSGDSLFKNYLSLVFKNFIFAFPLQLLIVGPLVRYLFAKFVKGTRIAVSLS</sequence>
<gene>
    <name evidence="2" type="ORF">JDW19_15410</name>
</gene>
<protein>
    <recommendedName>
        <fullName evidence="4">DUF2798 domain-containing protein</fullName>
    </recommendedName>
</protein>
<comment type="caution">
    <text evidence="2">The sequence shown here is derived from an EMBL/GenBank/DDBJ whole genome shotgun (WGS) entry which is preliminary data.</text>
</comment>
<dbReference type="RefSeq" id="WP_165145603.1">
    <property type="nucleotide sequence ID" value="NZ_JAEHFQ010000008.1"/>
</dbReference>
<evidence type="ECO:0008006" key="4">
    <source>
        <dbReference type="Google" id="ProtNLM"/>
    </source>
</evidence>
<organism evidence="2 3">
    <name type="scientific">Paenibacillus polymyxa</name>
    <name type="common">Bacillus polymyxa</name>
    <dbReference type="NCBI Taxonomy" id="1406"/>
    <lineage>
        <taxon>Bacteria</taxon>
        <taxon>Bacillati</taxon>
        <taxon>Bacillota</taxon>
        <taxon>Bacilli</taxon>
        <taxon>Bacillales</taxon>
        <taxon>Paenibacillaceae</taxon>
        <taxon>Paenibacillus</taxon>
    </lineage>
</organism>
<feature type="transmembrane region" description="Helical" evidence="1">
    <location>
        <begin position="81"/>
        <end position="109"/>
    </location>
</feature>
<evidence type="ECO:0000313" key="3">
    <source>
        <dbReference type="Proteomes" id="UP000650605"/>
    </source>
</evidence>
<keyword evidence="1" id="KW-0472">Membrane</keyword>
<dbReference type="EMBL" id="JAEHFQ010000008">
    <property type="protein sequence ID" value="MBM0634497.1"/>
    <property type="molecule type" value="Genomic_DNA"/>
</dbReference>
<keyword evidence="1" id="KW-1133">Transmembrane helix</keyword>